<sequence>MAAHHLQLAVFSSRLYGVMAFISSRRSGESHLGDTKLEDYYDYDDDDKDPRFNQQIVEASLPRPIFPMRRRPCSKAIEDRIHALALRHVGRLIRLQNSMACSVLSTPTLANLQTLTLYMYDLMSPNLTSILATFFPNLQELHLGFCHPYIHDSCLPPKYWTHPNFLEPTTLWDAFGGIGVEHAANLRLVRLKKLTLERSGINRTQLLKWIQCNPDLTELRLRHVAGVDAEFVQWLSTYYHSDISDYRDPDAARPADLKVLALENCAMLSLQSLDDMKWLDPLFNIPGRRGQDHDKTTAFQILSFRESTSVLASPLMQYLTIMRPNIRQITLPDGRVLIEHTNDGANAAASSGVIYGPRTESTDLAADTAKDGSPVPYLHFRAPEPLTPPHDGIIEPDPRHM</sequence>
<dbReference type="InterPro" id="IPR032675">
    <property type="entry name" value="LRR_dom_sf"/>
</dbReference>
<reference evidence="2" key="1">
    <citation type="submission" date="2015-01" db="EMBL/GenBank/DDBJ databases">
        <title>The Genome Sequence of Cladophialophora bantiana CBS 173.52.</title>
        <authorList>
            <consortium name="The Broad Institute Genomics Platform"/>
            <person name="Cuomo C."/>
            <person name="de Hoog S."/>
            <person name="Gorbushina A."/>
            <person name="Stielow B."/>
            <person name="Teixiera M."/>
            <person name="Abouelleil A."/>
            <person name="Chapman S.B."/>
            <person name="Priest M."/>
            <person name="Young S.K."/>
            <person name="Wortman J."/>
            <person name="Nusbaum C."/>
            <person name="Birren B."/>
        </authorList>
    </citation>
    <scope>NUCLEOTIDE SEQUENCE [LARGE SCALE GENOMIC DNA]</scope>
    <source>
        <strain evidence="2">CBS 173.52</strain>
    </source>
</reference>
<evidence type="ECO:0008006" key="4">
    <source>
        <dbReference type="Google" id="ProtNLM"/>
    </source>
</evidence>
<feature type="compositionally biased region" description="Basic and acidic residues" evidence="1">
    <location>
        <begin position="392"/>
        <end position="401"/>
    </location>
</feature>
<dbReference type="EMBL" id="KN847005">
    <property type="protein sequence ID" value="KIW87295.1"/>
    <property type="molecule type" value="Genomic_DNA"/>
</dbReference>
<dbReference type="RefSeq" id="XP_016613964.1">
    <property type="nucleotide sequence ID" value="XM_016769905.1"/>
</dbReference>
<keyword evidence="3" id="KW-1185">Reference proteome</keyword>
<evidence type="ECO:0000256" key="1">
    <source>
        <dbReference type="SAM" id="MobiDB-lite"/>
    </source>
</evidence>
<evidence type="ECO:0000313" key="3">
    <source>
        <dbReference type="Proteomes" id="UP000053789"/>
    </source>
</evidence>
<dbReference type="OrthoDB" id="5425556at2759"/>
<dbReference type="HOGENOM" id="CLU_046433_0_0_1"/>
<dbReference type="VEuPathDB" id="FungiDB:Z519_12198"/>
<accession>A0A0D2H8T2</accession>
<dbReference type="Proteomes" id="UP000053789">
    <property type="component" value="Unassembled WGS sequence"/>
</dbReference>
<protein>
    <recommendedName>
        <fullName evidence="4">F-box domain-containing protein</fullName>
    </recommendedName>
</protein>
<proteinExistence type="predicted"/>
<gene>
    <name evidence="2" type="ORF">Z519_12198</name>
</gene>
<dbReference type="SUPFAM" id="SSF52047">
    <property type="entry name" value="RNI-like"/>
    <property type="match status" value="1"/>
</dbReference>
<name>A0A0D2H8T2_CLAB1</name>
<dbReference type="GeneID" id="27705126"/>
<dbReference type="Gene3D" id="3.80.10.10">
    <property type="entry name" value="Ribonuclease Inhibitor"/>
    <property type="match status" value="1"/>
</dbReference>
<feature type="region of interest" description="Disordered" evidence="1">
    <location>
        <begin position="379"/>
        <end position="401"/>
    </location>
</feature>
<dbReference type="AlphaFoldDB" id="A0A0D2H8T2"/>
<evidence type="ECO:0000313" key="2">
    <source>
        <dbReference type="EMBL" id="KIW87295.1"/>
    </source>
</evidence>
<organism evidence="2 3">
    <name type="scientific">Cladophialophora bantiana (strain ATCC 10958 / CBS 173.52 / CDC B-1940 / NIH 8579)</name>
    <name type="common">Xylohypha bantiana</name>
    <dbReference type="NCBI Taxonomy" id="1442370"/>
    <lineage>
        <taxon>Eukaryota</taxon>
        <taxon>Fungi</taxon>
        <taxon>Dikarya</taxon>
        <taxon>Ascomycota</taxon>
        <taxon>Pezizomycotina</taxon>
        <taxon>Eurotiomycetes</taxon>
        <taxon>Chaetothyriomycetidae</taxon>
        <taxon>Chaetothyriales</taxon>
        <taxon>Herpotrichiellaceae</taxon>
        <taxon>Cladophialophora</taxon>
    </lineage>
</organism>